<sequence>MRDKGRGETSGVLIVVSSGKELRHPLAGRERLKGRSIEQLGPVADLVPARSDCNRRRTAGRR</sequence>
<accession>A0A1N7EYJ6</accession>
<name>A0A1N7EYJ6_9EURY</name>
<dbReference type="AlphaFoldDB" id="A0A1N7EYJ6"/>
<dbReference type="Proteomes" id="UP000186914">
    <property type="component" value="Unassembled WGS sequence"/>
</dbReference>
<proteinExistence type="predicted"/>
<evidence type="ECO:0000313" key="2">
    <source>
        <dbReference type="Proteomes" id="UP000186914"/>
    </source>
</evidence>
<organism evidence="1 2">
    <name type="scientific">Haladaptatus litoreus</name>
    <dbReference type="NCBI Taxonomy" id="553468"/>
    <lineage>
        <taxon>Archaea</taxon>
        <taxon>Methanobacteriati</taxon>
        <taxon>Methanobacteriota</taxon>
        <taxon>Stenosarchaea group</taxon>
        <taxon>Halobacteria</taxon>
        <taxon>Halobacteriales</taxon>
        <taxon>Haladaptataceae</taxon>
        <taxon>Haladaptatus</taxon>
    </lineage>
</organism>
<reference evidence="2" key="1">
    <citation type="submission" date="2017-01" db="EMBL/GenBank/DDBJ databases">
        <authorList>
            <person name="Varghese N."/>
            <person name="Submissions S."/>
        </authorList>
    </citation>
    <scope>NUCLEOTIDE SEQUENCE [LARGE SCALE GENOMIC DNA]</scope>
    <source>
        <strain evidence="2">CGMCC 1.7737</strain>
    </source>
</reference>
<keyword evidence="2" id="KW-1185">Reference proteome</keyword>
<dbReference type="EMBL" id="FTNO01000007">
    <property type="protein sequence ID" value="SIR92985.1"/>
    <property type="molecule type" value="Genomic_DNA"/>
</dbReference>
<protein>
    <submittedName>
        <fullName evidence="1">Uncharacterized protein</fullName>
    </submittedName>
</protein>
<evidence type="ECO:0000313" key="1">
    <source>
        <dbReference type="EMBL" id="SIR92985.1"/>
    </source>
</evidence>
<gene>
    <name evidence="1" type="ORF">SAMN05421858_4621</name>
</gene>